<comment type="similarity">
    <text evidence="1">Belongs to the glycosyltransferase 2 family.</text>
</comment>
<dbReference type="GO" id="GO:0016758">
    <property type="term" value="F:hexosyltransferase activity"/>
    <property type="evidence" value="ECO:0007669"/>
    <property type="project" value="UniProtKB-ARBA"/>
</dbReference>
<sequence length="316" mass="36861">MINISVIIPHYNSPKTLSTLLDSIPNKKQIEVLVIDDNSSSEFENELSYVKDKKKENVSFYENTTKLPGAGVCRNIGLDKSNGKWILFADDDDYFLDECWDKVEEYNDTGYEVVFFKPTSIESDTGDISDRHVPYEKILSNYQSKRDNKSTLDLRYSFVVPWSKLYKRSFLRKHNIYFDEVLVSNDIMFSTQVGYYMENFKIDNGTIYCVTKSKGSLTTTLSRKIILTRLEVFVKYFNYLKGILDDSEFTSLKLSGRGFVLMAKSLGIKEILPVYLTLKKNKIPIFNKEIFKFSWLVSRIKIIKSRRRNSKYNKTM</sequence>
<dbReference type="Gene3D" id="3.90.550.10">
    <property type="entry name" value="Spore Coat Polysaccharide Biosynthesis Protein SpsA, Chain A"/>
    <property type="match status" value="1"/>
</dbReference>
<dbReference type="InterPro" id="IPR001173">
    <property type="entry name" value="Glyco_trans_2-like"/>
</dbReference>
<proteinExistence type="inferred from homology"/>
<dbReference type="Proteomes" id="UP000321886">
    <property type="component" value="Unassembled WGS sequence"/>
</dbReference>
<protein>
    <recommendedName>
        <fullName evidence="2">Glycosyltransferase 2-like domain-containing protein</fullName>
    </recommendedName>
</protein>
<dbReference type="InterPro" id="IPR029044">
    <property type="entry name" value="Nucleotide-diphossugar_trans"/>
</dbReference>
<dbReference type="Pfam" id="PF00535">
    <property type="entry name" value="Glycos_transf_2"/>
    <property type="match status" value="1"/>
</dbReference>
<accession>A0A511WWG4</accession>
<evidence type="ECO:0000313" key="4">
    <source>
        <dbReference type="Proteomes" id="UP000321886"/>
    </source>
</evidence>
<dbReference type="RefSeq" id="WP_146817342.1">
    <property type="nucleotide sequence ID" value="NZ_BJYD01000026.1"/>
</dbReference>
<dbReference type="EMBL" id="BJYD01000026">
    <property type="protein sequence ID" value="GEN54618.1"/>
    <property type="molecule type" value="Genomic_DNA"/>
</dbReference>
<dbReference type="PANTHER" id="PTHR22916">
    <property type="entry name" value="GLYCOSYLTRANSFERASE"/>
    <property type="match status" value="1"/>
</dbReference>
<dbReference type="AlphaFoldDB" id="A0A511WWG4"/>
<comment type="caution">
    <text evidence="3">The sequence shown here is derived from an EMBL/GenBank/DDBJ whole genome shotgun (WGS) entry which is preliminary data.</text>
</comment>
<dbReference type="OrthoDB" id="396512at2"/>
<organism evidence="3 4">
    <name type="scientific">Halobacillus faecis</name>
    <dbReference type="NCBI Taxonomy" id="360184"/>
    <lineage>
        <taxon>Bacteria</taxon>
        <taxon>Bacillati</taxon>
        <taxon>Bacillota</taxon>
        <taxon>Bacilli</taxon>
        <taxon>Bacillales</taxon>
        <taxon>Bacillaceae</taxon>
        <taxon>Halobacillus</taxon>
    </lineage>
</organism>
<evidence type="ECO:0000259" key="2">
    <source>
        <dbReference type="Pfam" id="PF00535"/>
    </source>
</evidence>
<dbReference type="CDD" id="cd00761">
    <property type="entry name" value="Glyco_tranf_GTA_type"/>
    <property type="match status" value="1"/>
</dbReference>
<evidence type="ECO:0000256" key="1">
    <source>
        <dbReference type="ARBA" id="ARBA00006739"/>
    </source>
</evidence>
<name>A0A511WWG4_9BACI</name>
<feature type="domain" description="Glycosyltransferase 2-like" evidence="2">
    <location>
        <begin position="5"/>
        <end position="173"/>
    </location>
</feature>
<gene>
    <name evidence="3" type="ORF">HFA01_28800</name>
</gene>
<evidence type="ECO:0000313" key="3">
    <source>
        <dbReference type="EMBL" id="GEN54618.1"/>
    </source>
</evidence>
<reference evidence="3 4" key="1">
    <citation type="submission" date="2019-07" db="EMBL/GenBank/DDBJ databases">
        <title>Whole genome shotgun sequence of Halobacillus faecis NBRC 103569.</title>
        <authorList>
            <person name="Hosoyama A."/>
            <person name="Uohara A."/>
            <person name="Ohji S."/>
            <person name="Ichikawa N."/>
        </authorList>
    </citation>
    <scope>NUCLEOTIDE SEQUENCE [LARGE SCALE GENOMIC DNA]</scope>
    <source>
        <strain evidence="3 4">NBRC 103569</strain>
    </source>
</reference>
<dbReference type="SUPFAM" id="SSF53448">
    <property type="entry name" value="Nucleotide-diphospho-sugar transferases"/>
    <property type="match status" value="1"/>
</dbReference>
<keyword evidence="4" id="KW-1185">Reference proteome</keyword>
<dbReference type="PANTHER" id="PTHR22916:SF3">
    <property type="entry name" value="UDP-GLCNAC:BETAGAL BETA-1,3-N-ACETYLGLUCOSAMINYLTRANSFERASE-LIKE PROTEIN 1"/>
    <property type="match status" value="1"/>
</dbReference>